<comment type="caution">
    <text evidence="12">The sequence shown here is derived from an EMBL/GenBank/DDBJ whole genome shotgun (WGS) entry which is preliminary data.</text>
</comment>
<dbReference type="GO" id="GO:0016020">
    <property type="term" value="C:membrane"/>
    <property type="evidence" value="ECO:0007669"/>
    <property type="project" value="GOC"/>
</dbReference>
<keyword evidence="8 12" id="KW-0808">Transferase</keyword>
<evidence type="ECO:0000313" key="12">
    <source>
        <dbReference type="EMBL" id="MEJ8574624.1"/>
    </source>
</evidence>
<gene>
    <name evidence="12" type="primary">lpxB</name>
    <name evidence="12" type="ORF">V3328_24305</name>
</gene>
<evidence type="ECO:0000256" key="5">
    <source>
        <dbReference type="ARBA" id="ARBA00022516"/>
    </source>
</evidence>
<organism evidence="12 13">
    <name type="scientific">Microbaculum marinum</name>
    <dbReference type="NCBI Taxonomy" id="1764581"/>
    <lineage>
        <taxon>Bacteria</taxon>
        <taxon>Pseudomonadati</taxon>
        <taxon>Pseudomonadota</taxon>
        <taxon>Alphaproteobacteria</taxon>
        <taxon>Hyphomicrobiales</taxon>
        <taxon>Tepidamorphaceae</taxon>
        <taxon>Microbaculum</taxon>
    </lineage>
</organism>
<evidence type="ECO:0000256" key="3">
    <source>
        <dbReference type="ARBA" id="ARBA00012687"/>
    </source>
</evidence>
<evidence type="ECO:0000256" key="7">
    <source>
        <dbReference type="ARBA" id="ARBA00022676"/>
    </source>
</evidence>
<dbReference type="Pfam" id="PF02684">
    <property type="entry name" value="LpxB"/>
    <property type="match status" value="1"/>
</dbReference>
<proteinExistence type="inferred from homology"/>
<evidence type="ECO:0000256" key="9">
    <source>
        <dbReference type="ARBA" id="ARBA00023098"/>
    </source>
</evidence>
<comment type="catalytic activity">
    <reaction evidence="10">
        <text>a lipid X + a UDP-2-N,3-O-bis[(3R)-3-hydroxyacyl]-alpha-D-glucosamine = a lipid A disaccharide + UDP + H(+)</text>
        <dbReference type="Rhea" id="RHEA:67828"/>
        <dbReference type="ChEBI" id="CHEBI:15378"/>
        <dbReference type="ChEBI" id="CHEBI:58223"/>
        <dbReference type="ChEBI" id="CHEBI:137748"/>
        <dbReference type="ChEBI" id="CHEBI:176338"/>
        <dbReference type="ChEBI" id="CHEBI:176343"/>
        <dbReference type="EC" id="2.4.1.182"/>
    </reaction>
</comment>
<comment type="similarity">
    <text evidence="2">Belongs to the LpxB family.</text>
</comment>
<dbReference type="GO" id="GO:0005543">
    <property type="term" value="F:phospholipid binding"/>
    <property type="evidence" value="ECO:0007669"/>
    <property type="project" value="TreeGrafter"/>
</dbReference>
<dbReference type="Proteomes" id="UP001378188">
    <property type="component" value="Unassembled WGS sequence"/>
</dbReference>
<evidence type="ECO:0000256" key="4">
    <source>
        <dbReference type="ARBA" id="ARBA00020902"/>
    </source>
</evidence>
<dbReference type="PANTHER" id="PTHR30372">
    <property type="entry name" value="LIPID-A-DISACCHARIDE SYNTHASE"/>
    <property type="match status" value="1"/>
</dbReference>
<reference evidence="12 13" key="1">
    <citation type="submission" date="2024-02" db="EMBL/GenBank/DDBJ databases">
        <title>Genome analysis and characterization of Microbaculum marinisediminis sp. nov., isolated from marine sediment.</title>
        <authorList>
            <person name="Du Z.-J."/>
            <person name="Ye Y.-Q."/>
            <person name="Zhang Z.-R."/>
            <person name="Yuan S.-M."/>
            <person name="Zhang X.-Y."/>
        </authorList>
    </citation>
    <scope>NUCLEOTIDE SEQUENCE [LARGE SCALE GENOMIC DNA]</scope>
    <source>
        <strain evidence="12 13">SDUM1044001</strain>
    </source>
</reference>
<dbReference type="RefSeq" id="WP_340332326.1">
    <property type="nucleotide sequence ID" value="NZ_JAZHOF010000013.1"/>
</dbReference>
<keyword evidence="13" id="KW-1185">Reference proteome</keyword>
<keyword evidence="9" id="KW-0443">Lipid metabolism</keyword>
<comment type="function">
    <text evidence="1">Condensation of UDP-2,3-diacylglucosamine and 2,3-diacylglucosamine-1-phosphate to form lipid A disaccharide, a precursor of lipid A, a phosphorylated glycolipid that anchors the lipopolysaccharide to the outer membrane of the cell.</text>
</comment>
<accession>A0AAW9S0C0</accession>
<dbReference type="PANTHER" id="PTHR30372:SF4">
    <property type="entry name" value="LIPID-A-DISACCHARIDE SYNTHASE, MITOCHONDRIAL-RELATED"/>
    <property type="match status" value="1"/>
</dbReference>
<evidence type="ECO:0000256" key="10">
    <source>
        <dbReference type="ARBA" id="ARBA00048975"/>
    </source>
</evidence>
<evidence type="ECO:0000256" key="8">
    <source>
        <dbReference type="ARBA" id="ARBA00022679"/>
    </source>
</evidence>
<dbReference type="GO" id="GO:0009245">
    <property type="term" value="P:lipid A biosynthetic process"/>
    <property type="evidence" value="ECO:0007669"/>
    <property type="project" value="UniProtKB-UniRule"/>
</dbReference>
<evidence type="ECO:0000313" key="13">
    <source>
        <dbReference type="Proteomes" id="UP001378188"/>
    </source>
</evidence>
<keyword evidence="5" id="KW-0444">Lipid biosynthesis</keyword>
<dbReference type="SUPFAM" id="SSF53756">
    <property type="entry name" value="UDP-Glycosyltransferase/glycogen phosphorylase"/>
    <property type="match status" value="1"/>
</dbReference>
<dbReference type="EC" id="2.4.1.182" evidence="3 11"/>
<sequence length="390" mass="42325">MTDRQADRNSRPLRIAIIAGESSGDHLGAGLMQALGELSGGDIVFSGVGGPEMEAQGLESAFPLSEIAVMGPIAILRRLPGLIRRGHEAVDHVVAFDPDALIIVDSPDFTHPVARRVRKRLPNLPVINYVSPTVWAWRPWRARKMRGYVDRVLAVFPFEPDAHVRLQGPECIYVGHPVVERLALMPDRAAAPDADPPVLLVLPGSRVTEVERLLPVYRDTLAALANKGRSFEPVLPAVAHLRERIERDVADWPVRPRIVAGEAEKWAAFARGRVALAASGTVTLELALAGVPMVVAYRLDPLVNALKWLLRIHSVVMANLVIGENAFPEYIHDGCDAATLSAALDPLFDDTPERRAQLDAIDKVRAATLIGGDTPSERAAAAVLDLLASR</sequence>
<dbReference type="EMBL" id="JAZHOF010000013">
    <property type="protein sequence ID" value="MEJ8574624.1"/>
    <property type="molecule type" value="Genomic_DNA"/>
</dbReference>
<dbReference type="InterPro" id="IPR003835">
    <property type="entry name" value="Glyco_trans_19"/>
</dbReference>
<dbReference type="NCBIfam" id="TIGR00215">
    <property type="entry name" value="lpxB"/>
    <property type="match status" value="1"/>
</dbReference>
<evidence type="ECO:0000256" key="11">
    <source>
        <dbReference type="NCBIfam" id="TIGR00215"/>
    </source>
</evidence>
<dbReference type="GO" id="GO:0008915">
    <property type="term" value="F:lipid-A-disaccharide synthase activity"/>
    <property type="evidence" value="ECO:0007669"/>
    <property type="project" value="UniProtKB-UniRule"/>
</dbReference>
<evidence type="ECO:0000256" key="2">
    <source>
        <dbReference type="ARBA" id="ARBA00007868"/>
    </source>
</evidence>
<evidence type="ECO:0000256" key="1">
    <source>
        <dbReference type="ARBA" id="ARBA00002056"/>
    </source>
</evidence>
<evidence type="ECO:0000256" key="6">
    <source>
        <dbReference type="ARBA" id="ARBA00022556"/>
    </source>
</evidence>
<dbReference type="AlphaFoldDB" id="A0AAW9S0C0"/>
<keyword evidence="7 12" id="KW-0328">Glycosyltransferase</keyword>
<name>A0AAW9S0C0_9HYPH</name>
<keyword evidence="6" id="KW-0441">Lipid A biosynthesis</keyword>
<protein>
    <recommendedName>
        <fullName evidence="4 11">Lipid-A-disaccharide synthase</fullName>
        <ecNumber evidence="3 11">2.4.1.182</ecNumber>
    </recommendedName>
</protein>